<sequence length="198" mass="23187">MKEVKYPVSFKFNITTLSNDFIAKDSLGTTIAYVKQKMFKLKEDILIYNDESKSEIEYRINADKWIDFSAVYSIKDKKGKEIGKVARKGWKSLWKTEYELIDQHQKFQYHIREDNAWVKVIDSLIGQIPVLGAFTGYFFNPSYSVLDLNNKAIVRLKKEASFFGRKFKISKLSDIDLDDEEQIILGLMMMILLERRKG</sequence>
<organism evidence="1 2">
    <name type="scientific">Flavivirga aquatica</name>
    <dbReference type="NCBI Taxonomy" id="1849968"/>
    <lineage>
        <taxon>Bacteria</taxon>
        <taxon>Pseudomonadati</taxon>
        <taxon>Bacteroidota</taxon>
        <taxon>Flavobacteriia</taxon>
        <taxon>Flavobacteriales</taxon>
        <taxon>Flavobacteriaceae</taxon>
        <taxon>Flavivirga</taxon>
    </lineage>
</organism>
<evidence type="ECO:0000313" key="1">
    <source>
        <dbReference type="EMBL" id="OEK08869.1"/>
    </source>
</evidence>
<protein>
    <recommendedName>
        <fullName evidence="3">LURP-one-related family protein</fullName>
    </recommendedName>
</protein>
<dbReference type="OrthoDB" id="703597at2"/>
<dbReference type="STRING" id="1849968.A8C32_00920"/>
<dbReference type="EMBL" id="MDJD01000028">
    <property type="protein sequence ID" value="OEK08869.1"/>
    <property type="molecule type" value="Genomic_DNA"/>
</dbReference>
<evidence type="ECO:0000313" key="2">
    <source>
        <dbReference type="Proteomes" id="UP000095713"/>
    </source>
</evidence>
<keyword evidence="2" id="KW-1185">Reference proteome</keyword>
<reference evidence="1 2" key="1">
    <citation type="submission" date="2016-05" db="EMBL/GenBank/DDBJ databases">
        <title>Draft Genome Sequence of Algibacter sp. Strain SK-16 Isolated from the Surface Water of Aburatsubo Inlet.</title>
        <authorList>
            <person name="Wong S.-K."/>
            <person name="Yoshizawa S."/>
            <person name="Nakajima Y."/>
            <person name="Ogura Y."/>
            <person name="Tetsuya H."/>
            <person name="Hamasaki K."/>
        </authorList>
    </citation>
    <scope>NUCLEOTIDE SEQUENCE [LARGE SCALE GENOMIC DNA]</scope>
    <source>
        <strain evidence="1 2">SK-16</strain>
    </source>
</reference>
<comment type="caution">
    <text evidence="1">The sequence shown here is derived from an EMBL/GenBank/DDBJ whole genome shotgun (WGS) entry which is preliminary data.</text>
</comment>
<dbReference type="Pfam" id="PF04525">
    <property type="entry name" value="LOR"/>
    <property type="match status" value="1"/>
</dbReference>
<evidence type="ECO:0008006" key="3">
    <source>
        <dbReference type="Google" id="ProtNLM"/>
    </source>
</evidence>
<accession>A0A1E5TBZ5</accession>
<proteinExistence type="predicted"/>
<dbReference type="AlphaFoldDB" id="A0A1E5TBZ5"/>
<gene>
    <name evidence="1" type="ORF">A8C32_00920</name>
</gene>
<name>A0A1E5TBZ5_9FLAO</name>
<dbReference type="Proteomes" id="UP000095713">
    <property type="component" value="Unassembled WGS sequence"/>
</dbReference>
<dbReference type="InterPro" id="IPR007612">
    <property type="entry name" value="LOR"/>
</dbReference>
<dbReference type="RefSeq" id="WP_069829550.1">
    <property type="nucleotide sequence ID" value="NZ_MDJD01000028.1"/>
</dbReference>